<evidence type="ECO:0000259" key="5">
    <source>
        <dbReference type="PROSITE" id="PS50217"/>
    </source>
</evidence>
<dbReference type="Pfam" id="PF00170">
    <property type="entry name" value="bZIP_1"/>
    <property type="match status" value="1"/>
</dbReference>
<evidence type="ECO:0000256" key="1">
    <source>
        <dbReference type="ARBA" id="ARBA00004123"/>
    </source>
</evidence>
<dbReference type="InterPro" id="IPR004827">
    <property type="entry name" value="bZIP"/>
</dbReference>
<organism evidence="6 7">
    <name type="scientific">Cutaneotrichosporon cavernicola</name>
    <dbReference type="NCBI Taxonomy" id="279322"/>
    <lineage>
        <taxon>Eukaryota</taxon>
        <taxon>Fungi</taxon>
        <taxon>Dikarya</taxon>
        <taxon>Basidiomycota</taxon>
        <taxon>Agaricomycotina</taxon>
        <taxon>Tremellomycetes</taxon>
        <taxon>Trichosporonales</taxon>
        <taxon>Trichosporonaceae</taxon>
        <taxon>Cutaneotrichosporon</taxon>
    </lineage>
</organism>
<feature type="domain" description="BZIP" evidence="5">
    <location>
        <begin position="132"/>
        <end position="195"/>
    </location>
</feature>
<feature type="region of interest" description="Disordered" evidence="4">
    <location>
        <begin position="324"/>
        <end position="349"/>
    </location>
</feature>
<evidence type="ECO:0000256" key="2">
    <source>
        <dbReference type="ARBA" id="ARBA00004496"/>
    </source>
</evidence>
<dbReference type="InterPro" id="IPR046347">
    <property type="entry name" value="bZIP_sf"/>
</dbReference>
<keyword evidence="3" id="KW-0539">Nucleus</keyword>
<feature type="compositionally biased region" description="Polar residues" evidence="4">
    <location>
        <begin position="206"/>
        <end position="223"/>
    </location>
</feature>
<feature type="compositionally biased region" description="Polar residues" evidence="4">
    <location>
        <begin position="524"/>
        <end position="561"/>
    </location>
</feature>
<protein>
    <recommendedName>
        <fullName evidence="5">BZIP domain-containing protein</fullName>
    </recommendedName>
</protein>
<evidence type="ECO:0000313" key="6">
    <source>
        <dbReference type="EMBL" id="BEI93662.1"/>
    </source>
</evidence>
<dbReference type="GO" id="GO:0090575">
    <property type="term" value="C:RNA polymerase II transcription regulator complex"/>
    <property type="evidence" value="ECO:0007669"/>
    <property type="project" value="TreeGrafter"/>
</dbReference>
<dbReference type="Proteomes" id="UP001233271">
    <property type="component" value="Chromosome 6"/>
</dbReference>
<dbReference type="SMART" id="SM00338">
    <property type="entry name" value="BRLZ"/>
    <property type="match status" value="1"/>
</dbReference>
<keyword evidence="7" id="KW-1185">Reference proteome</keyword>
<dbReference type="Gene3D" id="1.20.5.170">
    <property type="match status" value="1"/>
</dbReference>
<dbReference type="SUPFAM" id="SSF111430">
    <property type="entry name" value="YAP1 redox domain"/>
    <property type="match status" value="1"/>
</dbReference>
<feature type="compositionally biased region" description="Polar residues" evidence="4">
    <location>
        <begin position="330"/>
        <end position="346"/>
    </location>
</feature>
<dbReference type="InterPro" id="IPR050936">
    <property type="entry name" value="AP-1-like"/>
</dbReference>
<feature type="region of interest" description="Disordered" evidence="4">
    <location>
        <begin position="206"/>
        <end position="302"/>
    </location>
</feature>
<gene>
    <name evidence="6" type="primary">YAP1</name>
    <name evidence="6" type="ORF">CcaverHIS019_0601210</name>
</gene>
<dbReference type="EMBL" id="AP028217">
    <property type="protein sequence ID" value="BEI93662.1"/>
    <property type="molecule type" value="Genomic_DNA"/>
</dbReference>
<dbReference type="PROSITE" id="PS00036">
    <property type="entry name" value="BZIP_BASIC"/>
    <property type="match status" value="1"/>
</dbReference>
<name>A0AA48QXS2_9TREE</name>
<feature type="compositionally biased region" description="Low complexity" evidence="4">
    <location>
        <begin position="224"/>
        <end position="240"/>
    </location>
</feature>
<dbReference type="PROSITE" id="PS50217">
    <property type="entry name" value="BZIP"/>
    <property type="match status" value="1"/>
</dbReference>
<feature type="region of interest" description="Disordered" evidence="4">
    <location>
        <begin position="524"/>
        <end position="563"/>
    </location>
</feature>
<feature type="compositionally biased region" description="Polar residues" evidence="4">
    <location>
        <begin position="258"/>
        <end position="286"/>
    </location>
</feature>
<dbReference type="RefSeq" id="XP_060458927.1">
    <property type="nucleotide sequence ID" value="XM_060602543.1"/>
</dbReference>
<dbReference type="AlphaFoldDB" id="A0AA48QXS2"/>
<dbReference type="GeneID" id="85497532"/>
<proteinExistence type="predicted"/>
<dbReference type="GO" id="GO:0005737">
    <property type="term" value="C:cytoplasm"/>
    <property type="evidence" value="ECO:0007669"/>
    <property type="project" value="UniProtKB-SubCell"/>
</dbReference>
<dbReference type="InterPro" id="IPR023167">
    <property type="entry name" value="Yap1_redox_dom_sf"/>
</dbReference>
<evidence type="ECO:0000256" key="3">
    <source>
        <dbReference type="ARBA" id="ARBA00023242"/>
    </source>
</evidence>
<sequence>MNALTPNTAAFLDSLTYDSIKTEPEIVSMPPSTFFPVPGRDTPEDSSPDSVAPKRIHVVVSDDSDNEMGNAIGHKRKASGPHAALEDDDDDDTAHDDKRQHNDRKSGGRRNSSDNHNHKSSKTEKGGKDTAMTKAQRRKEQNRAAQKAFRERREAKVRDLEQKVAELEAKSFGATVENENLRNILKRLQEENVALKQASFTFSMPVNGQPANTPHTSTQATPVNGTADGTTANGQTANGGIDWSQFSAFSRKPPSPPHSVSNDSLRSINDPSPQVVHRNSSGSGASPESLFSLGPSPDNRMPNLFGANGSTGNDMAARTAFQEALKRHTSSTSPNDQLSTPSSIGGTNKDDVEALFRSFYPNGIDSMLQNINNNTNTSASTNNLPNMQTQMPQYTFLTQTPGLTSQADTSSSNAFTKLFGDATSYRDSSNDASTRTQTANVSNTSSGFTGLANQSQWSDLTDNSVNDFLNSLAGNNKNADSSDLTGGADDEAFSRQLEALIAQSGGVSPESAFNLAPNNAFSPTNYLNMSPSPLRSLSNSQSPRSGTDATSPQSDIKSPSSFGGAMCGTGVVHILNEDGRVMRPSEVWTRMGMHDSDPQDLMIDDLCDQMKEKATCKDGKRYMKFDDVEGMMRRRAEGYEEDKPLAKTELNTAPAPTKIDPTLDPDLVCLKDEHGEYDPIACQAKLNEAFLKQNGLAI</sequence>
<evidence type="ECO:0000256" key="4">
    <source>
        <dbReference type="SAM" id="MobiDB-lite"/>
    </source>
</evidence>
<accession>A0AA48QXS2</accession>
<comment type="subcellular location">
    <subcellularLocation>
        <location evidence="2">Cytoplasm</location>
    </subcellularLocation>
    <subcellularLocation>
        <location evidence="1">Nucleus</location>
    </subcellularLocation>
</comment>
<feature type="compositionally biased region" description="Basic and acidic residues" evidence="4">
    <location>
        <begin position="138"/>
        <end position="158"/>
    </location>
</feature>
<evidence type="ECO:0000313" key="7">
    <source>
        <dbReference type="Proteomes" id="UP001233271"/>
    </source>
</evidence>
<dbReference type="CDD" id="cd14688">
    <property type="entry name" value="bZIP_YAP"/>
    <property type="match status" value="1"/>
</dbReference>
<feature type="region of interest" description="Disordered" evidence="4">
    <location>
        <begin position="23"/>
        <end position="158"/>
    </location>
</feature>
<dbReference type="KEGG" id="ccac:CcaHIS019_0601210"/>
<dbReference type="PANTHER" id="PTHR40621:SF6">
    <property type="entry name" value="AP-1-LIKE TRANSCRIPTION FACTOR YAP1-RELATED"/>
    <property type="match status" value="1"/>
</dbReference>
<dbReference type="GO" id="GO:0000976">
    <property type="term" value="F:transcription cis-regulatory region binding"/>
    <property type="evidence" value="ECO:0007669"/>
    <property type="project" value="InterPro"/>
</dbReference>
<dbReference type="GO" id="GO:0001228">
    <property type="term" value="F:DNA-binding transcription activator activity, RNA polymerase II-specific"/>
    <property type="evidence" value="ECO:0007669"/>
    <property type="project" value="TreeGrafter"/>
</dbReference>
<reference evidence="6" key="1">
    <citation type="journal article" date="2023" name="BMC Genomics">
        <title>Chromosome-level genome assemblies of Cutaneotrichosporon spp. (Trichosporonales, Basidiomycota) reveal imbalanced evolution between nucleotide sequences and chromosome synteny.</title>
        <authorList>
            <person name="Kobayashi Y."/>
            <person name="Kayamori A."/>
            <person name="Aoki K."/>
            <person name="Shiwa Y."/>
            <person name="Matsutani M."/>
            <person name="Fujita N."/>
            <person name="Sugita T."/>
            <person name="Iwasaki W."/>
            <person name="Tanaka N."/>
            <person name="Takashima M."/>
        </authorList>
    </citation>
    <scope>NUCLEOTIDE SEQUENCE</scope>
    <source>
        <strain evidence="6">HIS019</strain>
    </source>
</reference>
<dbReference type="PANTHER" id="PTHR40621">
    <property type="entry name" value="TRANSCRIPTION FACTOR KAPC-RELATED"/>
    <property type="match status" value="1"/>
</dbReference>
<feature type="compositionally biased region" description="Basic and acidic residues" evidence="4">
    <location>
        <begin position="95"/>
        <end position="128"/>
    </location>
</feature>
<dbReference type="Gene3D" id="1.10.238.100">
    <property type="entry name" value="YAP1 redox domain. Chain B"/>
    <property type="match status" value="1"/>
</dbReference>
<dbReference type="SUPFAM" id="SSF57959">
    <property type="entry name" value="Leucine zipper domain"/>
    <property type="match status" value="1"/>
</dbReference>
<feature type="region of interest" description="Disordered" evidence="4">
    <location>
        <begin position="425"/>
        <end position="448"/>
    </location>
</feature>